<name>A0ABQ5KSJ5_9EUKA</name>
<gene>
    <name evidence="3" type="ORF">ADUPG1_007739</name>
</gene>
<dbReference type="EMBL" id="BQXS01010803">
    <property type="protein sequence ID" value="GKT34379.1"/>
    <property type="molecule type" value="Genomic_DNA"/>
</dbReference>
<dbReference type="Gene3D" id="1.10.287.1490">
    <property type="match status" value="1"/>
</dbReference>
<comment type="caution">
    <text evidence="3">The sequence shown here is derived from an EMBL/GenBank/DDBJ whole genome shotgun (WGS) entry which is preliminary data.</text>
</comment>
<keyword evidence="1" id="KW-0175">Coiled coil</keyword>
<feature type="non-terminal residue" evidence="3">
    <location>
        <position position="670"/>
    </location>
</feature>
<evidence type="ECO:0000313" key="4">
    <source>
        <dbReference type="Proteomes" id="UP001057375"/>
    </source>
</evidence>
<reference evidence="3" key="1">
    <citation type="submission" date="2022-03" db="EMBL/GenBank/DDBJ databases">
        <title>Draft genome sequence of Aduncisulcus paluster, a free-living microaerophilic Fornicata.</title>
        <authorList>
            <person name="Yuyama I."/>
            <person name="Kume K."/>
            <person name="Tamura T."/>
            <person name="Inagaki Y."/>
            <person name="Hashimoto T."/>
        </authorList>
    </citation>
    <scope>NUCLEOTIDE SEQUENCE</scope>
    <source>
        <strain evidence="3">NY0171</strain>
    </source>
</reference>
<evidence type="ECO:0000313" key="3">
    <source>
        <dbReference type="EMBL" id="GKT34379.1"/>
    </source>
</evidence>
<evidence type="ECO:0000256" key="2">
    <source>
        <dbReference type="SAM" id="MobiDB-lite"/>
    </source>
</evidence>
<evidence type="ECO:0000256" key="1">
    <source>
        <dbReference type="SAM" id="Coils"/>
    </source>
</evidence>
<sequence>MQLDFSVFYVSYDFLLHNITKKDIHSPITPDDWHKTRELVKSTVYKAISSLEFESLASISFMHSNPSHISPKSIKKQEIMIILDDNFSHYSMRKPYFSMSSKFVQTPTVDPKCGSKMKQLSVVTVLLSISRSLDGCKRSNDVRLGKDKIPIKTIETVHHQCKQDRFKEIETELFSNSSVFLDIIDSPSQIVSPTKISQSSSPSTQEYPISSSLYIHKYRHTDGEYSLPRFVSSLLQKYILPTFSAQEKVLERARTKNIQKLIDYKAGKSSYKSISSVIDLQMRKFIAQLIERGELPNKSKQMMDAISTKKKAFVKDVSTICTALREKKCSKDEEAQIIASLVSQFNSFTSLINGELRNSMSNLRTKCLQKDDRIKSLRLENEKLRYDNEKHKELHSNNAKEIVKLKNRISDLSEALQAAKDLQGDSFVPNLVSLKEEKQQHAEKYSKLLKQFERVRQDLVSSDRDKKDSQEECHEMALDNIKLKEEIAEYKAKYSLEQSNVELLIEEVKRLESLKIIPELESLRSENTRLVDMITDMKQSLSTTTERFDELERKYRQLCDDMKEAEEVKSELRSSVAAMKEMSATELDDHVKRNEEAEKLIASLESEKAHLNTECSRLEEENARLSEKVLDAEEAKSQLQSAHTKSTNQLHEIEQKNASLASELADLRDT</sequence>
<feature type="region of interest" description="Disordered" evidence="2">
    <location>
        <begin position="631"/>
        <end position="670"/>
    </location>
</feature>
<accession>A0ABQ5KSJ5</accession>
<protein>
    <submittedName>
        <fullName evidence="3">Uncharacterized protein</fullName>
    </submittedName>
</protein>
<keyword evidence="4" id="KW-1185">Reference proteome</keyword>
<proteinExistence type="predicted"/>
<organism evidence="3 4">
    <name type="scientific">Aduncisulcus paluster</name>
    <dbReference type="NCBI Taxonomy" id="2918883"/>
    <lineage>
        <taxon>Eukaryota</taxon>
        <taxon>Metamonada</taxon>
        <taxon>Carpediemonas-like organisms</taxon>
        <taxon>Aduncisulcus</taxon>
    </lineage>
</organism>
<feature type="compositionally biased region" description="Polar residues" evidence="2">
    <location>
        <begin position="637"/>
        <end position="660"/>
    </location>
</feature>
<feature type="coiled-coil region" evidence="1">
    <location>
        <begin position="374"/>
        <end position="507"/>
    </location>
</feature>
<dbReference type="Proteomes" id="UP001057375">
    <property type="component" value="Unassembled WGS sequence"/>
</dbReference>